<sequence>MGSSPCWPPSPSNTDEYPDHRDRVRYLNTRPKRAAAMADIAHWRSFLDRDEDDLSPVLAVVADETFYNYGPDMTEEQEAGFLDGTLEVYGVGILRPYAPPHRRRGQFYAAEETFTWGLIAPAGLEGIYTQQAPEPLAAHAPQL</sequence>
<evidence type="ECO:0000313" key="3">
    <source>
        <dbReference type="Proteomes" id="UP001257627"/>
    </source>
</evidence>
<dbReference type="Proteomes" id="UP001257627">
    <property type="component" value="Unassembled WGS sequence"/>
</dbReference>
<dbReference type="RefSeq" id="WP_316738673.1">
    <property type="nucleotide sequence ID" value="NZ_JARAKF010000006.1"/>
</dbReference>
<dbReference type="EMBL" id="JARAKF010000006">
    <property type="protein sequence ID" value="MDU9001731.1"/>
    <property type="molecule type" value="Genomic_DNA"/>
</dbReference>
<evidence type="ECO:0000256" key="1">
    <source>
        <dbReference type="SAM" id="MobiDB-lite"/>
    </source>
</evidence>
<protein>
    <submittedName>
        <fullName evidence="2">Uncharacterized protein</fullName>
    </submittedName>
</protein>
<keyword evidence="3" id="KW-1185">Reference proteome</keyword>
<comment type="caution">
    <text evidence="2">The sequence shown here is derived from an EMBL/GenBank/DDBJ whole genome shotgun (WGS) entry which is preliminary data.</text>
</comment>
<name>A0ABU3V6E5_9ACTN</name>
<reference evidence="2 3" key="1">
    <citation type="submission" date="2023-02" db="EMBL/GenBank/DDBJ databases">
        <authorList>
            <person name="Maleckis M."/>
        </authorList>
    </citation>
    <scope>NUCLEOTIDE SEQUENCE [LARGE SCALE GENOMIC DNA]</scope>
    <source>
        <strain evidence="2 3">P8-A2</strain>
    </source>
</reference>
<proteinExistence type="predicted"/>
<gene>
    <name evidence="2" type="ORF">PU648_57950</name>
</gene>
<feature type="region of interest" description="Disordered" evidence="1">
    <location>
        <begin position="1"/>
        <end position="20"/>
    </location>
</feature>
<feature type="compositionally biased region" description="Pro residues" evidence="1">
    <location>
        <begin position="1"/>
        <end position="11"/>
    </location>
</feature>
<accession>A0ABU3V6E5</accession>
<evidence type="ECO:0000313" key="2">
    <source>
        <dbReference type="EMBL" id="MDU9001731.1"/>
    </source>
</evidence>
<organism evidence="2 3">
    <name type="scientific">Streptomyces mirabilis</name>
    <dbReference type="NCBI Taxonomy" id="68239"/>
    <lineage>
        <taxon>Bacteria</taxon>
        <taxon>Bacillati</taxon>
        <taxon>Actinomycetota</taxon>
        <taxon>Actinomycetes</taxon>
        <taxon>Kitasatosporales</taxon>
        <taxon>Streptomycetaceae</taxon>
        <taxon>Streptomyces</taxon>
    </lineage>
</organism>